<protein>
    <submittedName>
        <fullName evidence="1">Uncharacterized protein</fullName>
    </submittedName>
</protein>
<comment type="caution">
    <text evidence="1">The sequence shown here is derived from an EMBL/GenBank/DDBJ whole genome shotgun (WGS) entry which is preliminary data.</text>
</comment>
<accession>A0A9Q4DL34</accession>
<gene>
    <name evidence="1" type="ORF">OYG11_12805</name>
</gene>
<organism evidence="1 2">
    <name type="scientific">Actinobacillus pleuropneumoniae</name>
    <name type="common">Haemophilus pleuropneumoniae</name>
    <dbReference type="NCBI Taxonomy" id="715"/>
    <lineage>
        <taxon>Bacteria</taxon>
        <taxon>Pseudomonadati</taxon>
        <taxon>Pseudomonadota</taxon>
        <taxon>Gammaproteobacteria</taxon>
        <taxon>Pasteurellales</taxon>
        <taxon>Pasteurellaceae</taxon>
        <taxon>Actinobacillus</taxon>
    </lineage>
</organism>
<sequence length="61" mass="6987">DVRFRNVLGIPPLKRFLLSSRVFNHAKFPNKRGIGAEIMLIKEGITLLSELRGTTSYCILW</sequence>
<reference evidence="1" key="2">
    <citation type="submission" date="2022-12" db="EMBL/GenBank/DDBJ databases">
        <authorList>
            <person name="Kardos G."/>
            <person name="Sarkozi R."/>
            <person name="Laczko L."/>
            <person name="Marton S."/>
            <person name="Makrai L."/>
            <person name="Banyai K."/>
            <person name="Fodor L."/>
        </authorList>
    </citation>
    <scope>NUCLEOTIDE SEQUENCE</scope>
    <source>
        <strain evidence="1">84/14</strain>
    </source>
</reference>
<evidence type="ECO:0000313" key="1">
    <source>
        <dbReference type="EMBL" id="MCY6525072.1"/>
    </source>
</evidence>
<name>A0A9Q4DL34_ACTPL</name>
<proteinExistence type="predicted"/>
<dbReference type="Proteomes" id="UP001077788">
    <property type="component" value="Unassembled WGS sequence"/>
</dbReference>
<feature type="non-terminal residue" evidence="1">
    <location>
        <position position="1"/>
    </location>
</feature>
<evidence type="ECO:0000313" key="2">
    <source>
        <dbReference type="Proteomes" id="UP001077788"/>
    </source>
</evidence>
<dbReference type="AlphaFoldDB" id="A0A9Q4DL34"/>
<dbReference type="EMBL" id="JAPQFC010001268">
    <property type="protein sequence ID" value="MCY6525072.1"/>
    <property type="molecule type" value="Genomic_DNA"/>
</dbReference>
<reference evidence="1" key="1">
    <citation type="journal article" date="2021" name="Vet Sci">
        <title>O-Serogroups and Pathovirotypes of Escherichia coli Isolated from Post-Weaning Piglets Showing Diarrhoea and/or Oedema in South Korea.</title>
        <authorList>
            <person name="Byun J.W."/>
            <person name="Moon B.Y."/>
            <person name="Do K.H."/>
            <person name="Lee K."/>
            <person name="Lee H.Y."/>
            <person name="Kim W.I."/>
            <person name="So B."/>
            <person name="Lee W.K."/>
        </authorList>
    </citation>
    <scope>NUCLEOTIDE SEQUENCE</scope>
    <source>
        <strain evidence="1">84/14</strain>
    </source>
</reference>
<dbReference type="RefSeq" id="WP_267992429.1">
    <property type="nucleotide sequence ID" value="NZ_JAPQFC010001268.1"/>
</dbReference>